<evidence type="ECO:0000259" key="1">
    <source>
        <dbReference type="Pfam" id="PF01844"/>
    </source>
</evidence>
<name>A0A317Q681_9ENTR</name>
<dbReference type="RefSeq" id="WP_110025142.1">
    <property type="nucleotide sequence ID" value="NZ_QGTS01000003.1"/>
</dbReference>
<dbReference type="AlphaFoldDB" id="A0A317Q681"/>
<protein>
    <submittedName>
        <fullName evidence="2">HNH endonuclease</fullName>
    </submittedName>
</protein>
<comment type="caution">
    <text evidence="2">The sequence shown here is derived from an EMBL/GenBank/DDBJ whole genome shotgun (WGS) entry which is preliminary data.</text>
</comment>
<sequence length="342" mass="38259">MTPHSYQTKSVDDIYLDDIPNIRHPAAAVRDMEYTANSNSIIQEWSLPVGYGAFVNKYRVFHRQFTWMAYRDVLNDLRNGKIVLLRNNHSGSEIFPVITQSGQLRNDLPASMYFRLSYITDNQLKRPVHYRTINSKAAGRLLAAGGLYNGNIEGFRRTAEQLGGDAAKGYDQVLNQTTSGLLISAASLLVVRNPMAAEELTSYLGKYKQAHVLLDDMNVQQINYLRRDRGEYALLRNQFNSSVRPNFLKSLSEHPDALSTFDAGSLERLAGGKTPAGWQVHHKIPLDDGGTNDFDNLVLIQNSPYHSALTKTQAIITKDLPYNSGTDVLWPSPNGVIYPVGK</sequence>
<reference evidence="2 3" key="1">
    <citation type="submission" date="2018-05" db="EMBL/GenBank/DDBJ databases">
        <title>Genomic Encyclopedia of Type Strains, Phase IV (KMG-IV): sequencing the most valuable type-strain genomes for metagenomic binning, comparative biology and taxonomic classification.</title>
        <authorList>
            <person name="Goeker M."/>
        </authorList>
    </citation>
    <scope>NUCLEOTIDE SEQUENCE [LARGE SCALE GENOMIC DNA]</scope>
    <source>
        <strain evidence="2 3">DSM 19579</strain>
    </source>
</reference>
<dbReference type="PANTHER" id="PTHR34319">
    <property type="entry name" value="MAJOR EXPORTED PROTEIN"/>
    <property type="match status" value="1"/>
</dbReference>
<keyword evidence="3" id="KW-1185">Reference proteome</keyword>
<dbReference type="InterPro" id="IPR003615">
    <property type="entry name" value="HNH_nuc"/>
</dbReference>
<dbReference type="GO" id="GO:0003676">
    <property type="term" value="F:nucleic acid binding"/>
    <property type="evidence" value="ECO:0007669"/>
    <property type="project" value="InterPro"/>
</dbReference>
<dbReference type="EMBL" id="QGTS01000003">
    <property type="protein sequence ID" value="PWW10772.1"/>
    <property type="molecule type" value="Genomic_DNA"/>
</dbReference>
<keyword evidence="2" id="KW-0540">Nuclease</keyword>
<dbReference type="Proteomes" id="UP000246744">
    <property type="component" value="Unassembled WGS sequence"/>
</dbReference>
<keyword evidence="2" id="KW-0255">Endonuclease</keyword>
<organism evidence="2 3">
    <name type="scientific">Mangrovibacter plantisponsor</name>
    <dbReference type="NCBI Taxonomy" id="451513"/>
    <lineage>
        <taxon>Bacteria</taxon>
        <taxon>Pseudomonadati</taxon>
        <taxon>Pseudomonadota</taxon>
        <taxon>Gammaproteobacteria</taxon>
        <taxon>Enterobacterales</taxon>
        <taxon>Enterobacteriaceae</taxon>
        <taxon>Mangrovibacter</taxon>
    </lineage>
</organism>
<feature type="domain" description="HNH" evidence="1">
    <location>
        <begin position="278"/>
        <end position="300"/>
    </location>
</feature>
<proteinExistence type="predicted"/>
<dbReference type="InterPro" id="IPR002711">
    <property type="entry name" value="HNH"/>
</dbReference>
<dbReference type="SUPFAM" id="SSF54060">
    <property type="entry name" value="His-Me finger endonucleases"/>
    <property type="match status" value="1"/>
</dbReference>
<dbReference type="PANTHER" id="PTHR34319:SF7">
    <property type="entry name" value="HNH ENDONUCLEASE DOMAIN-CONTAINING PROTEIN"/>
    <property type="match status" value="1"/>
</dbReference>
<keyword evidence="2" id="KW-0378">Hydrolase</keyword>
<dbReference type="Pfam" id="PF01844">
    <property type="entry name" value="HNH"/>
    <property type="match status" value="1"/>
</dbReference>
<evidence type="ECO:0000313" key="2">
    <source>
        <dbReference type="EMBL" id="PWW10772.1"/>
    </source>
</evidence>
<evidence type="ECO:0000313" key="3">
    <source>
        <dbReference type="Proteomes" id="UP000246744"/>
    </source>
</evidence>
<dbReference type="OrthoDB" id="6004892at2"/>
<dbReference type="InterPro" id="IPR052947">
    <property type="entry name" value="T6SS_Hcp1_domain"/>
</dbReference>
<accession>A0A317Q681</accession>
<dbReference type="CDD" id="cd00085">
    <property type="entry name" value="HNHc"/>
    <property type="match status" value="1"/>
</dbReference>
<dbReference type="GO" id="GO:0008270">
    <property type="term" value="F:zinc ion binding"/>
    <property type="evidence" value="ECO:0007669"/>
    <property type="project" value="InterPro"/>
</dbReference>
<dbReference type="InterPro" id="IPR044925">
    <property type="entry name" value="His-Me_finger_sf"/>
</dbReference>
<gene>
    <name evidence="2" type="ORF">DES37_103149</name>
</gene>
<dbReference type="GO" id="GO:0004519">
    <property type="term" value="F:endonuclease activity"/>
    <property type="evidence" value="ECO:0007669"/>
    <property type="project" value="UniProtKB-KW"/>
</dbReference>